<dbReference type="Gene3D" id="2.60.40.10">
    <property type="entry name" value="Immunoglobulins"/>
    <property type="match status" value="2"/>
</dbReference>
<dbReference type="GO" id="GO:0005178">
    <property type="term" value="F:integrin binding"/>
    <property type="evidence" value="ECO:0007669"/>
    <property type="project" value="TreeGrafter"/>
</dbReference>
<feature type="signal peptide" evidence="2">
    <location>
        <begin position="1"/>
        <end position="19"/>
    </location>
</feature>
<sequence length="303" mass="33229">MSSVKVMLVVSLFIPAVRPGSDLFELECPPAVGILAQTTVIRCFFKNIKDIQILGVYLTKAEQKDPFFSQVGSKGSGDPRFSVEYLEDGPSLQISDTMFSDEGKYRYRVVTDSSVKEIQLSINVTAKYKDPVTSIWPEKVIDGGSASLYCNATGGYPEGFIHWFDRYETNWTVNSEMTKVPKNINGVKSVALSSKLTFKTINLGLEPFRCIVFNSKYVKDGENTLGIISAISDVNNNSSGSNTTNIVAGVMVIGSLIAGLLFALLCFRKRKDKDTFIIHSNASGDEIETINPDFHTEVSAAAI</sequence>
<dbReference type="GO" id="GO:0005886">
    <property type="term" value="C:plasma membrane"/>
    <property type="evidence" value="ECO:0007669"/>
    <property type="project" value="TreeGrafter"/>
</dbReference>
<dbReference type="Proteomes" id="UP001108240">
    <property type="component" value="Unplaced"/>
</dbReference>
<feature type="domain" description="Ig-like" evidence="3">
    <location>
        <begin position="131"/>
        <end position="226"/>
    </location>
</feature>
<dbReference type="Ensembl" id="ENSCCRT00000030245.2">
    <property type="protein sequence ID" value="ENSCCRP00000027860.2"/>
    <property type="gene ID" value="ENSCCRG00000069341.1"/>
</dbReference>
<dbReference type="GO" id="GO:0042803">
    <property type="term" value="F:protein homodimerization activity"/>
    <property type="evidence" value="ECO:0007669"/>
    <property type="project" value="InterPro"/>
</dbReference>
<organism evidence="4 5">
    <name type="scientific">Cyprinus carpio carpio</name>
    <dbReference type="NCBI Taxonomy" id="630221"/>
    <lineage>
        <taxon>Eukaryota</taxon>
        <taxon>Metazoa</taxon>
        <taxon>Chordata</taxon>
        <taxon>Craniata</taxon>
        <taxon>Vertebrata</taxon>
        <taxon>Euteleostomi</taxon>
        <taxon>Actinopterygii</taxon>
        <taxon>Neopterygii</taxon>
        <taxon>Teleostei</taxon>
        <taxon>Ostariophysi</taxon>
        <taxon>Cypriniformes</taxon>
        <taxon>Cyprinidae</taxon>
        <taxon>Cyprininae</taxon>
        <taxon>Cyprinus</taxon>
    </lineage>
</organism>
<reference evidence="4" key="2">
    <citation type="submission" date="2025-09" db="UniProtKB">
        <authorList>
            <consortium name="Ensembl"/>
        </authorList>
    </citation>
    <scope>IDENTIFICATION</scope>
</reference>
<evidence type="ECO:0000256" key="1">
    <source>
        <dbReference type="SAM" id="Phobius"/>
    </source>
</evidence>
<dbReference type="GO" id="GO:0016477">
    <property type="term" value="P:cell migration"/>
    <property type="evidence" value="ECO:0007669"/>
    <property type="project" value="TreeGrafter"/>
</dbReference>
<name>A0A8C1B4B0_CYPCA</name>
<dbReference type="SUPFAM" id="SSF48726">
    <property type="entry name" value="Immunoglobulin"/>
    <property type="match status" value="1"/>
</dbReference>
<dbReference type="InterPro" id="IPR036179">
    <property type="entry name" value="Ig-like_dom_sf"/>
</dbReference>
<dbReference type="GeneTree" id="ENSGT00540000073890"/>
<dbReference type="InterPro" id="IPR013783">
    <property type="entry name" value="Ig-like_fold"/>
</dbReference>
<protein>
    <recommendedName>
        <fullName evidence="3">Ig-like domain-containing protein</fullName>
    </recommendedName>
</protein>
<dbReference type="GO" id="GO:0098636">
    <property type="term" value="C:protein complex involved in cell adhesion"/>
    <property type="evidence" value="ECO:0007669"/>
    <property type="project" value="TreeGrafter"/>
</dbReference>
<keyword evidence="1" id="KW-0812">Transmembrane</keyword>
<keyword evidence="2" id="KW-0732">Signal</keyword>
<dbReference type="GO" id="GO:0098632">
    <property type="term" value="F:cell-cell adhesion mediator activity"/>
    <property type="evidence" value="ECO:0007669"/>
    <property type="project" value="TreeGrafter"/>
</dbReference>
<dbReference type="PANTHER" id="PTHR44598:SF3">
    <property type="entry name" value="JUNCTIONAL ADHESION MOLECULE 3B"/>
    <property type="match status" value="1"/>
</dbReference>
<accession>A0A8C1B4B0</accession>
<dbReference type="InterPro" id="IPR042974">
    <property type="entry name" value="JAM-C"/>
</dbReference>
<keyword evidence="1" id="KW-1133">Transmembrane helix</keyword>
<dbReference type="AlphaFoldDB" id="A0A8C1B4B0"/>
<dbReference type="PANTHER" id="PTHR44598">
    <property type="entry name" value="JUNCTIONAL ADHESION MOLECULE C"/>
    <property type="match status" value="1"/>
</dbReference>
<keyword evidence="5" id="KW-1185">Reference proteome</keyword>
<feature type="transmembrane region" description="Helical" evidence="1">
    <location>
        <begin position="246"/>
        <end position="267"/>
    </location>
</feature>
<evidence type="ECO:0000313" key="5">
    <source>
        <dbReference type="Proteomes" id="UP001108240"/>
    </source>
</evidence>
<proteinExistence type="predicted"/>
<dbReference type="GO" id="GO:0044291">
    <property type="term" value="C:cell-cell contact zone"/>
    <property type="evidence" value="ECO:0007669"/>
    <property type="project" value="TreeGrafter"/>
</dbReference>
<evidence type="ECO:0000313" key="4">
    <source>
        <dbReference type="Ensembl" id="ENSCCRP00000027860.2"/>
    </source>
</evidence>
<feature type="chain" id="PRO_5039897987" description="Ig-like domain-containing protein" evidence="2">
    <location>
        <begin position="20"/>
        <end position="303"/>
    </location>
</feature>
<keyword evidence="1" id="KW-0472">Membrane</keyword>
<dbReference type="PROSITE" id="PS50835">
    <property type="entry name" value="IG_LIKE"/>
    <property type="match status" value="1"/>
</dbReference>
<dbReference type="InterPro" id="IPR007110">
    <property type="entry name" value="Ig-like_dom"/>
</dbReference>
<dbReference type="GO" id="GO:0046982">
    <property type="term" value="F:protein heterodimerization activity"/>
    <property type="evidence" value="ECO:0007669"/>
    <property type="project" value="InterPro"/>
</dbReference>
<evidence type="ECO:0000259" key="3">
    <source>
        <dbReference type="PROSITE" id="PS50835"/>
    </source>
</evidence>
<evidence type="ECO:0000256" key="2">
    <source>
        <dbReference type="SAM" id="SignalP"/>
    </source>
</evidence>
<reference evidence="4" key="1">
    <citation type="submission" date="2025-08" db="UniProtKB">
        <authorList>
            <consortium name="Ensembl"/>
        </authorList>
    </citation>
    <scope>IDENTIFICATION</scope>
</reference>